<keyword evidence="11 14" id="KW-1133">Transmembrane helix</keyword>
<dbReference type="SUPFAM" id="SSF158472">
    <property type="entry name" value="HAMP domain-like"/>
    <property type="match status" value="1"/>
</dbReference>
<dbReference type="FunFam" id="1.10.287.130:FF:000001">
    <property type="entry name" value="Two-component sensor histidine kinase"/>
    <property type="match status" value="1"/>
</dbReference>
<dbReference type="AlphaFoldDB" id="A0A0B0ILV0"/>
<dbReference type="PANTHER" id="PTHR45453">
    <property type="entry name" value="PHOSPHATE REGULON SENSOR PROTEIN PHOR"/>
    <property type="match status" value="1"/>
</dbReference>
<dbReference type="Proteomes" id="UP000030832">
    <property type="component" value="Unassembled WGS sequence"/>
</dbReference>
<dbReference type="PROSITE" id="PS50885">
    <property type="entry name" value="HAMP"/>
    <property type="match status" value="1"/>
</dbReference>
<evidence type="ECO:0000256" key="13">
    <source>
        <dbReference type="ARBA" id="ARBA00023136"/>
    </source>
</evidence>
<dbReference type="PANTHER" id="PTHR45453:SF1">
    <property type="entry name" value="PHOSPHATE REGULON SENSOR PROTEIN PHOR"/>
    <property type="match status" value="1"/>
</dbReference>
<name>A0A0B0ILV0_9BACI</name>
<evidence type="ECO:0000256" key="8">
    <source>
        <dbReference type="ARBA" id="ARBA00022741"/>
    </source>
</evidence>
<dbReference type="SUPFAM" id="SSF103190">
    <property type="entry name" value="Sensory domain-like"/>
    <property type="match status" value="1"/>
</dbReference>
<dbReference type="GO" id="GO:0006355">
    <property type="term" value="P:regulation of DNA-templated transcription"/>
    <property type="evidence" value="ECO:0007669"/>
    <property type="project" value="InterPro"/>
</dbReference>
<evidence type="ECO:0000256" key="6">
    <source>
        <dbReference type="ARBA" id="ARBA00022679"/>
    </source>
</evidence>
<organism evidence="17 18">
    <name type="scientific">Halalkalibacter okhensis</name>
    <dbReference type="NCBI Taxonomy" id="333138"/>
    <lineage>
        <taxon>Bacteria</taxon>
        <taxon>Bacillati</taxon>
        <taxon>Bacillota</taxon>
        <taxon>Bacilli</taxon>
        <taxon>Bacillales</taxon>
        <taxon>Bacillaceae</taxon>
        <taxon>Halalkalibacter</taxon>
    </lineage>
</organism>
<dbReference type="EMBL" id="JRJU01000005">
    <property type="protein sequence ID" value="KHF41044.1"/>
    <property type="molecule type" value="Genomic_DNA"/>
</dbReference>
<dbReference type="Pfam" id="PF02518">
    <property type="entry name" value="HATPase_c"/>
    <property type="match status" value="1"/>
</dbReference>
<feature type="transmembrane region" description="Helical" evidence="14">
    <location>
        <begin position="163"/>
        <end position="184"/>
    </location>
</feature>
<dbReference type="SMART" id="SM00304">
    <property type="entry name" value="HAMP"/>
    <property type="match status" value="1"/>
</dbReference>
<feature type="domain" description="Histidine kinase" evidence="15">
    <location>
        <begin position="370"/>
        <end position="587"/>
    </location>
</feature>
<reference evidence="17 18" key="1">
    <citation type="submission" date="2014-09" db="EMBL/GenBank/DDBJ databases">
        <title>Genome sequencing and annotation of Bacillus Okhensis strain Kh10-101T.</title>
        <authorList>
            <person name="Prakash J.S."/>
        </authorList>
    </citation>
    <scope>NUCLEOTIDE SEQUENCE [LARGE SCALE GENOMIC DNA]</scope>
    <source>
        <strain evidence="18">Kh10-101T</strain>
    </source>
</reference>
<dbReference type="InterPro" id="IPR003661">
    <property type="entry name" value="HisK_dim/P_dom"/>
</dbReference>
<keyword evidence="7 14" id="KW-0812">Transmembrane</keyword>
<evidence type="ECO:0000256" key="11">
    <source>
        <dbReference type="ARBA" id="ARBA00022989"/>
    </source>
</evidence>
<dbReference type="eggNOG" id="COG5002">
    <property type="taxonomic scope" value="Bacteria"/>
</dbReference>
<dbReference type="Pfam" id="PF00672">
    <property type="entry name" value="HAMP"/>
    <property type="match status" value="1"/>
</dbReference>
<dbReference type="InterPro" id="IPR029151">
    <property type="entry name" value="Sensor-like_sf"/>
</dbReference>
<dbReference type="InterPro" id="IPR036890">
    <property type="entry name" value="HATPase_C_sf"/>
</dbReference>
<keyword evidence="18" id="KW-1185">Reference proteome</keyword>
<dbReference type="InterPro" id="IPR013767">
    <property type="entry name" value="PAS_fold"/>
</dbReference>
<evidence type="ECO:0000256" key="14">
    <source>
        <dbReference type="SAM" id="Phobius"/>
    </source>
</evidence>
<dbReference type="RefSeq" id="WP_034627144.1">
    <property type="nucleotide sequence ID" value="NZ_JRJU01000005.1"/>
</dbReference>
<proteinExistence type="predicted"/>
<dbReference type="NCBIfam" id="NF046044">
    <property type="entry name" value="PnpS"/>
    <property type="match status" value="1"/>
</dbReference>
<evidence type="ECO:0000256" key="7">
    <source>
        <dbReference type="ARBA" id="ARBA00022692"/>
    </source>
</evidence>
<evidence type="ECO:0000256" key="5">
    <source>
        <dbReference type="ARBA" id="ARBA00022553"/>
    </source>
</evidence>
<dbReference type="InterPro" id="IPR004358">
    <property type="entry name" value="Sig_transdc_His_kin-like_C"/>
</dbReference>
<evidence type="ECO:0000259" key="15">
    <source>
        <dbReference type="PROSITE" id="PS50109"/>
    </source>
</evidence>
<evidence type="ECO:0000256" key="9">
    <source>
        <dbReference type="ARBA" id="ARBA00022777"/>
    </source>
</evidence>
<dbReference type="CDD" id="cd00075">
    <property type="entry name" value="HATPase"/>
    <property type="match status" value="1"/>
</dbReference>
<dbReference type="PROSITE" id="PS50109">
    <property type="entry name" value="HIS_KIN"/>
    <property type="match status" value="1"/>
</dbReference>
<evidence type="ECO:0000256" key="2">
    <source>
        <dbReference type="ARBA" id="ARBA00004651"/>
    </source>
</evidence>
<sequence>MYKLRFKIMLAVLSITLLVLIGIGFVIGKLYEDFYINNLSDRVEKEANLAAYMLAEYGLDKENAQKRAMEIAEMLDSRVTIILLDGTVIGESATDPNTMDNHLLRPEIEAIENDESVSYIRYSNTVQEELLYYAVPIIDGNNSKLGFMRLGLSTRTLADMTEMIWLILGISFAVAFVIIVSITYRVTNEMIGPIESATVVANELAEGNYKARTSEGKRDEIGQLSRSINILAYNLEQLTKRDQAQKERMETLIDNMGSGLILINTKGDISLINRACQEIFEENTGLWKHQLYHDVIKHKELIKIVQTIFLTEKKQRMQIHFPVHLEVRHFEVYAAPVMSNKDKLKGIVLVLHDITELKKLEQVRTDFVANVSHELKTPVTSIKGFTETLLDGAMNTEPLREKFLTIIANESERLQSLIQDLLDLSRIEQAYFQLNWKRTNIQHIVSEVIELLKDKAQEKQIDLQMFAEGDLTCEGDTERIKQIVINLVNNSIMYTPVSGSIDIFVRGHEETITLEIVDTGVGISEKDLPRIFERFYRVDRARSRNSGGTGLGLAIVKHLVEAHQGKIVVNSVVGQGTSFTITFNRYRAE</sequence>
<keyword evidence="8" id="KW-0547">Nucleotide-binding</keyword>
<dbReference type="EC" id="2.7.13.3" evidence="3"/>
<protein>
    <recommendedName>
        <fullName evidence="3">histidine kinase</fullName>
        <ecNumber evidence="3">2.7.13.3</ecNumber>
    </recommendedName>
</protein>
<dbReference type="Pfam" id="PF00989">
    <property type="entry name" value="PAS"/>
    <property type="match status" value="1"/>
</dbReference>
<feature type="domain" description="HAMP" evidence="16">
    <location>
        <begin position="188"/>
        <end position="240"/>
    </location>
</feature>
<dbReference type="OrthoDB" id="9813151at2"/>
<keyword evidence="4" id="KW-1003">Cell membrane</keyword>
<comment type="catalytic activity">
    <reaction evidence="1">
        <text>ATP + protein L-histidine = ADP + protein N-phospho-L-histidine.</text>
        <dbReference type="EC" id="2.7.13.3"/>
    </reaction>
</comment>
<evidence type="ECO:0000313" key="17">
    <source>
        <dbReference type="EMBL" id="KHF41044.1"/>
    </source>
</evidence>
<evidence type="ECO:0000313" key="18">
    <source>
        <dbReference type="Proteomes" id="UP000030832"/>
    </source>
</evidence>
<evidence type="ECO:0000256" key="12">
    <source>
        <dbReference type="ARBA" id="ARBA00023012"/>
    </source>
</evidence>
<dbReference type="Pfam" id="PF16736">
    <property type="entry name" value="sCache_like"/>
    <property type="match status" value="1"/>
</dbReference>
<dbReference type="FunFam" id="3.30.565.10:FF:000006">
    <property type="entry name" value="Sensor histidine kinase WalK"/>
    <property type="match status" value="1"/>
</dbReference>
<keyword evidence="13 14" id="KW-0472">Membrane</keyword>
<dbReference type="GO" id="GO:0005886">
    <property type="term" value="C:plasma membrane"/>
    <property type="evidence" value="ECO:0007669"/>
    <property type="project" value="UniProtKB-SubCell"/>
</dbReference>
<dbReference type="Gene3D" id="6.10.340.10">
    <property type="match status" value="1"/>
</dbReference>
<dbReference type="InterPro" id="IPR003594">
    <property type="entry name" value="HATPase_dom"/>
</dbReference>
<evidence type="ECO:0000259" key="16">
    <source>
        <dbReference type="PROSITE" id="PS50885"/>
    </source>
</evidence>
<dbReference type="CDD" id="cd06225">
    <property type="entry name" value="HAMP"/>
    <property type="match status" value="1"/>
</dbReference>
<dbReference type="NCBIfam" id="TIGR00229">
    <property type="entry name" value="sensory_box"/>
    <property type="match status" value="1"/>
</dbReference>
<keyword evidence="10" id="KW-0067">ATP-binding</keyword>
<dbReference type="SMART" id="SM00387">
    <property type="entry name" value="HATPase_c"/>
    <property type="match status" value="1"/>
</dbReference>
<dbReference type="InterPro" id="IPR005467">
    <property type="entry name" value="His_kinase_dom"/>
</dbReference>
<comment type="caution">
    <text evidence="17">The sequence shown here is derived from an EMBL/GenBank/DDBJ whole genome shotgun (WGS) entry which is preliminary data.</text>
</comment>
<dbReference type="InterPro" id="IPR000014">
    <property type="entry name" value="PAS"/>
</dbReference>
<evidence type="ECO:0000256" key="1">
    <source>
        <dbReference type="ARBA" id="ARBA00000085"/>
    </source>
</evidence>
<comment type="subcellular location">
    <subcellularLocation>
        <location evidence="2">Cell membrane</location>
        <topology evidence="2">Multi-pass membrane protein</topology>
    </subcellularLocation>
</comment>
<dbReference type="GO" id="GO:0000155">
    <property type="term" value="F:phosphorelay sensor kinase activity"/>
    <property type="evidence" value="ECO:0007669"/>
    <property type="project" value="InterPro"/>
</dbReference>
<dbReference type="CDD" id="cd00130">
    <property type="entry name" value="PAS"/>
    <property type="match status" value="1"/>
</dbReference>
<keyword evidence="5" id="KW-0597">Phosphoprotein</keyword>
<dbReference type="CDD" id="cd00082">
    <property type="entry name" value="HisKA"/>
    <property type="match status" value="1"/>
</dbReference>
<keyword evidence="12" id="KW-0902">Two-component regulatory system</keyword>
<dbReference type="SUPFAM" id="SSF55874">
    <property type="entry name" value="ATPase domain of HSP90 chaperone/DNA topoisomerase II/histidine kinase"/>
    <property type="match status" value="1"/>
</dbReference>
<dbReference type="Gene3D" id="1.10.287.130">
    <property type="match status" value="1"/>
</dbReference>
<evidence type="ECO:0000256" key="10">
    <source>
        <dbReference type="ARBA" id="ARBA00022840"/>
    </source>
</evidence>
<dbReference type="STRING" id="333138.LQ50_06560"/>
<dbReference type="Gene3D" id="3.30.565.10">
    <property type="entry name" value="Histidine kinase-like ATPase, C-terminal domain"/>
    <property type="match status" value="1"/>
</dbReference>
<dbReference type="PRINTS" id="PR00344">
    <property type="entry name" value="BCTRLSENSOR"/>
</dbReference>
<dbReference type="Pfam" id="PF00512">
    <property type="entry name" value="HisKA"/>
    <property type="match status" value="1"/>
</dbReference>
<dbReference type="InterPro" id="IPR003660">
    <property type="entry name" value="HAMP_dom"/>
</dbReference>
<dbReference type="InterPro" id="IPR035965">
    <property type="entry name" value="PAS-like_dom_sf"/>
</dbReference>
<dbReference type="GO" id="GO:0016036">
    <property type="term" value="P:cellular response to phosphate starvation"/>
    <property type="evidence" value="ECO:0007669"/>
    <property type="project" value="TreeGrafter"/>
</dbReference>
<evidence type="ECO:0000256" key="3">
    <source>
        <dbReference type="ARBA" id="ARBA00012438"/>
    </source>
</evidence>
<dbReference type="SMART" id="SM00388">
    <property type="entry name" value="HisKA"/>
    <property type="match status" value="1"/>
</dbReference>
<dbReference type="InterPro" id="IPR036097">
    <property type="entry name" value="HisK_dim/P_sf"/>
</dbReference>
<keyword evidence="9" id="KW-0418">Kinase</keyword>
<dbReference type="GO" id="GO:0005524">
    <property type="term" value="F:ATP binding"/>
    <property type="evidence" value="ECO:0007669"/>
    <property type="project" value="UniProtKB-KW"/>
</dbReference>
<accession>A0A0B0ILV0</accession>
<keyword evidence="6" id="KW-0808">Transferase</keyword>
<dbReference type="InterPro" id="IPR050351">
    <property type="entry name" value="BphY/WalK/GraS-like"/>
</dbReference>
<dbReference type="Gene3D" id="3.30.450.20">
    <property type="entry name" value="PAS domain"/>
    <property type="match status" value="2"/>
</dbReference>
<dbReference type="SUPFAM" id="SSF47384">
    <property type="entry name" value="Homodimeric domain of signal transducing histidine kinase"/>
    <property type="match status" value="1"/>
</dbReference>
<evidence type="ECO:0000256" key="4">
    <source>
        <dbReference type="ARBA" id="ARBA00022475"/>
    </source>
</evidence>
<dbReference type="InterPro" id="IPR031967">
    <property type="entry name" value="PhoR_single_Cache-like_dom"/>
</dbReference>
<gene>
    <name evidence="17" type="ORF">LQ50_06560</name>
</gene>
<dbReference type="GO" id="GO:0004721">
    <property type="term" value="F:phosphoprotein phosphatase activity"/>
    <property type="evidence" value="ECO:0007669"/>
    <property type="project" value="TreeGrafter"/>
</dbReference>
<dbReference type="SUPFAM" id="SSF55785">
    <property type="entry name" value="PYP-like sensor domain (PAS domain)"/>
    <property type="match status" value="1"/>
</dbReference>